<dbReference type="InterPro" id="IPR003560">
    <property type="entry name" value="DHB_DH"/>
</dbReference>
<keyword evidence="4" id="KW-1185">Reference proteome</keyword>
<dbReference type="EMBL" id="MIEK01000023">
    <property type="protein sequence ID" value="OEH82420.1"/>
    <property type="molecule type" value="Genomic_DNA"/>
</dbReference>
<evidence type="ECO:0000256" key="1">
    <source>
        <dbReference type="ARBA" id="ARBA00006484"/>
    </source>
</evidence>
<dbReference type="Pfam" id="PF00106">
    <property type="entry name" value="adh_short"/>
    <property type="match status" value="1"/>
</dbReference>
<protein>
    <recommendedName>
        <fullName evidence="5">Short-chain dehydrogenase</fullName>
    </recommendedName>
</protein>
<dbReference type="InterPro" id="IPR002347">
    <property type="entry name" value="SDR_fam"/>
</dbReference>
<evidence type="ECO:0000313" key="3">
    <source>
        <dbReference type="EMBL" id="OEH82420.1"/>
    </source>
</evidence>
<dbReference type="InterPro" id="IPR036291">
    <property type="entry name" value="NAD(P)-bd_dom_sf"/>
</dbReference>
<organism evidence="3 4">
    <name type="scientific">Enterococcus rivorum</name>
    <dbReference type="NCBI Taxonomy" id="762845"/>
    <lineage>
        <taxon>Bacteria</taxon>
        <taxon>Bacillati</taxon>
        <taxon>Bacillota</taxon>
        <taxon>Bacilli</taxon>
        <taxon>Lactobacillales</taxon>
        <taxon>Enterococcaceae</taxon>
        <taxon>Enterococcus</taxon>
    </lineage>
</organism>
<evidence type="ECO:0008006" key="5">
    <source>
        <dbReference type="Google" id="ProtNLM"/>
    </source>
</evidence>
<dbReference type="STRING" id="762845.BCR26_03020"/>
<name>A0A1E5KX23_9ENTE</name>
<gene>
    <name evidence="3" type="ORF">BCR26_03020</name>
</gene>
<comment type="caution">
    <text evidence="3">The sequence shown here is derived from an EMBL/GenBank/DDBJ whole genome shotgun (WGS) entry which is preliminary data.</text>
</comment>
<dbReference type="GO" id="GO:0008667">
    <property type="term" value="F:2,3-dihydro-2,3-dihydroxybenzoate dehydrogenase activity"/>
    <property type="evidence" value="ECO:0007669"/>
    <property type="project" value="InterPro"/>
</dbReference>
<dbReference type="SUPFAM" id="SSF51735">
    <property type="entry name" value="NAD(P)-binding Rossmann-fold domains"/>
    <property type="match status" value="1"/>
</dbReference>
<sequence length="66" mass="7513">MPVHLSLTIEQEIQKVISMGIDKFQKIDVLVNNAGYMRAGALEEVTDQESRECFDINVLGTFSYLY</sequence>
<dbReference type="PANTHER" id="PTHR43976:SF16">
    <property type="entry name" value="SHORT-CHAIN DEHYDROGENASE_REDUCTASE FAMILY PROTEIN"/>
    <property type="match status" value="1"/>
</dbReference>
<evidence type="ECO:0000313" key="4">
    <source>
        <dbReference type="Proteomes" id="UP000095256"/>
    </source>
</evidence>
<keyword evidence="2" id="KW-0560">Oxidoreductase</keyword>
<dbReference type="AlphaFoldDB" id="A0A1E5KX23"/>
<reference evidence="3 4" key="1">
    <citation type="submission" date="2016-09" db="EMBL/GenBank/DDBJ databases">
        <authorList>
            <person name="Capua I."/>
            <person name="De Benedictis P."/>
            <person name="Joannis T."/>
            <person name="Lombin L.H."/>
            <person name="Cattoli G."/>
        </authorList>
    </citation>
    <scope>NUCLEOTIDE SEQUENCE [LARGE SCALE GENOMIC DNA]</scope>
    <source>
        <strain evidence="3 4">LMG 25899</strain>
    </source>
</reference>
<evidence type="ECO:0000256" key="2">
    <source>
        <dbReference type="ARBA" id="ARBA00023002"/>
    </source>
</evidence>
<accession>A0A1E5KX23</accession>
<dbReference type="OrthoDB" id="9775296at2"/>
<dbReference type="PANTHER" id="PTHR43976">
    <property type="entry name" value="SHORT CHAIN DEHYDROGENASE"/>
    <property type="match status" value="1"/>
</dbReference>
<dbReference type="PRINTS" id="PR01397">
    <property type="entry name" value="DHBDHDRGNASE"/>
</dbReference>
<proteinExistence type="inferred from homology"/>
<dbReference type="InterPro" id="IPR051911">
    <property type="entry name" value="SDR_oxidoreductase"/>
</dbReference>
<comment type="similarity">
    <text evidence="1">Belongs to the short-chain dehydrogenases/reductases (SDR) family.</text>
</comment>
<dbReference type="Gene3D" id="3.40.50.720">
    <property type="entry name" value="NAD(P)-binding Rossmann-like Domain"/>
    <property type="match status" value="1"/>
</dbReference>
<dbReference type="GO" id="GO:0019290">
    <property type="term" value="P:siderophore biosynthetic process"/>
    <property type="evidence" value="ECO:0007669"/>
    <property type="project" value="InterPro"/>
</dbReference>
<dbReference type="Proteomes" id="UP000095256">
    <property type="component" value="Unassembled WGS sequence"/>
</dbReference>